<keyword evidence="4 11" id="KW-1003">Cell membrane</keyword>
<feature type="transmembrane region" description="Helical" evidence="12">
    <location>
        <begin position="187"/>
        <end position="204"/>
    </location>
</feature>
<dbReference type="PANTHER" id="PTHR36844:SF1">
    <property type="entry name" value="PROTEASE PRSW"/>
    <property type="match status" value="1"/>
</dbReference>
<proteinExistence type="inferred from homology"/>
<comment type="similarity">
    <text evidence="2 11">Belongs to the protease PrsW family.</text>
</comment>
<dbReference type="Pfam" id="PF13367">
    <property type="entry name" value="PrsW-protease"/>
    <property type="match status" value="1"/>
</dbReference>
<dbReference type="PANTHER" id="PTHR36844">
    <property type="entry name" value="PROTEASE PRSW"/>
    <property type="match status" value="1"/>
</dbReference>
<dbReference type="PIRSF" id="PIRSF016933">
    <property type="entry name" value="PrsW"/>
    <property type="match status" value="1"/>
</dbReference>
<evidence type="ECO:0000256" key="2">
    <source>
        <dbReference type="ARBA" id="ARBA00009165"/>
    </source>
</evidence>
<evidence type="ECO:0000256" key="5">
    <source>
        <dbReference type="ARBA" id="ARBA00022670"/>
    </source>
</evidence>
<comment type="subcellular location">
    <subcellularLocation>
        <location evidence="1">Cell membrane</location>
        <topology evidence="1">Multi-pass membrane protein</topology>
    </subcellularLocation>
</comment>
<sequence>MISILTLALAPVAAIMTFIYFNKRIELEPLPLIFRTFILGALLVFPIMFIQYAFNVEGLLQSPYSQSFILAGLLEEFLKWFIFLFAVYQHREFDHPYDGIIYGVAISLGFATVENVIYLLANGAQYAWGRAIFPVSSHALFGILMGFYIGKAKFNTYHNKMWLLLALLIPVGLHGLYDLILTTTASVWIYLMIPFMAVLWYIGIRKINLANHNYPNVHTKAE</sequence>
<evidence type="ECO:0000256" key="4">
    <source>
        <dbReference type="ARBA" id="ARBA00022475"/>
    </source>
</evidence>
<evidence type="ECO:0000256" key="3">
    <source>
        <dbReference type="ARBA" id="ARBA00018997"/>
    </source>
</evidence>
<gene>
    <name evidence="13" type="ORF">SAMN05421743_10688</name>
</gene>
<evidence type="ECO:0000313" key="13">
    <source>
        <dbReference type="EMBL" id="SEA60762.1"/>
    </source>
</evidence>
<evidence type="ECO:0000256" key="10">
    <source>
        <dbReference type="ARBA" id="ARBA00030345"/>
    </source>
</evidence>
<protein>
    <recommendedName>
        <fullName evidence="3 11">Protease PrsW</fullName>
        <ecNumber evidence="11">3.4.-.-</ecNumber>
    </recommendedName>
    <alternativeName>
        <fullName evidence="10 11">Protease responsible for activating sigma-W</fullName>
    </alternativeName>
</protein>
<dbReference type="RefSeq" id="WP_093044639.1">
    <property type="nucleotide sequence ID" value="NZ_FNQR01000006.1"/>
</dbReference>
<dbReference type="InterPro" id="IPR023596">
    <property type="entry name" value="Peptidase_PrsW_arch/bac"/>
</dbReference>
<feature type="transmembrane region" description="Helical" evidence="12">
    <location>
        <begin position="33"/>
        <end position="54"/>
    </location>
</feature>
<evidence type="ECO:0000256" key="8">
    <source>
        <dbReference type="ARBA" id="ARBA00022989"/>
    </source>
</evidence>
<keyword evidence="5 11" id="KW-0645">Protease</keyword>
<comment type="function">
    <text evidence="11">Involved in the degradation of specific anti-sigma factors.</text>
</comment>
<feature type="transmembrane region" description="Helical" evidence="12">
    <location>
        <begin position="127"/>
        <end position="149"/>
    </location>
</feature>
<dbReference type="STRING" id="571932.SAMN05421743_10688"/>
<dbReference type="InterPro" id="IPR026898">
    <property type="entry name" value="PrsW"/>
</dbReference>
<keyword evidence="7 11" id="KW-0378">Hydrolase</keyword>
<organism evidence="13 14">
    <name type="scientific">Thalassobacillus cyri</name>
    <dbReference type="NCBI Taxonomy" id="571932"/>
    <lineage>
        <taxon>Bacteria</taxon>
        <taxon>Bacillati</taxon>
        <taxon>Bacillota</taxon>
        <taxon>Bacilli</taxon>
        <taxon>Bacillales</taxon>
        <taxon>Bacillaceae</taxon>
        <taxon>Thalassobacillus</taxon>
    </lineage>
</organism>
<evidence type="ECO:0000256" key="6">
    <source>
        <dbReference type="ARBA" id="ARBA00022692"/>
    </source>
</evidence>
<dbReference type="OrthoDB" id="5504276at2"/>
<dbReference type="GO" id="GO:0008233">
    <property type="term" value="F:peptidase activity"/>
    <property type="evidence" value="ECO:0007669"/>
    <property type="project" value="UniProtKB-KW"/>
</dbReference>
<reference evidence="13 14" key="1">
    <citation type="submission" date="2016-10" db="EMBL/GenBank/DDBJ databases">
        <authorList>
            <person name="de Groot N.N."/>
        </authorList>
    </citation>
    <scope>NUCLEOTIDE SEQUENCE [LARGE SCALE GENOMIC DNA]</scope>
    <source>
        <strain evidence="13 14">CCM7597</strain>
    </source>
</reference>
<keyword evidence="14" id="KW-1185">Reference proteome</keyword>
<dbReference type="EC" id="3.4.-.-" evidence="11"/>
<evidence type="ECO:0000256" key="1">
    <source>
        <dbReference type="ARBA" id="ARBA00004651"/>
    </source>
</evidence>
<name>A0A1H4CL27_9BACI</name>
<evidence type="ECO:0000256" key="11">
    <source>
        <dbReference type="PIRNR" id="PIRNR016933"/>
    </source>
</evidence>
<evidence type="ECO:0000256" key="7">
    <source>
        <dbReference type="ARBA" id="ARBA00022801"/>
    </source>
</evidence>
<dbReference type="GO" id="GO:0006508">
    <property type="term" value="P:proteolysis"/>
    <property type="evidence" value="ECO:0007669"/>
    <property type="project" value="UniProtKB-KW"/>
</dbReference>
<feature type="transmembrane region" description="Helical" evidence="12">
    <location>
        <begin position="66"/>
        <end position="88"/>
    </location>
</feature>
<dbReference type="AlphaFoldDB" id="A0A1H4CL27"/>
<keyword evidence="6 12" id="KW-0812">Transmembrane</keyword>
<evidence type="ECO:0000256" key="12">
    <source>
        <dbReference type="SAM" id="Phobius"/>
    </source>
</evidence>
<dbReference type="NCBIfam" id="NF033739">
    <property type="entry name" value="intramemb_PrsW"/>
    <property type="match status" value="1"/>
</dbReference>
<accession>A0A1H4CL27</accession>
<dbReference type="GO" id="GO:0005886">
    <property type="term" value="C:plasma membrane"/>
    <property type="evidence" value="ECO:0007669"/>
    <property type="project" value="UniProtKB-SubCell"/>
</dbReference>
<feature type="transmembrane region" description="Helical" evidence="12">
    <location>
        <begin position="161"/>
        <end position="181"/>
    </location>
</feature>
<feature type="transmembrane region" description="Helical" evidence="12">
    <location>
        <begin position="100"/>
        <end position="121"/>
    </location>
</feature>
<keyword evidence="9 11" id="KW-0472">Membrane</keyword>
<evidence type="ECO:0000313" key="14">
    <source>
        <dbReference type="Proteomes" id="UP000198584"/>
    </source>
</evidence>
<dbReference type="Proteomes" id="UP000198584">
    <property type="component" value="Unassembled WGS sequence"/>
</dbReference>
<dbReference type="EMBL" id="FNQR01000006">
    <property type="protein sequence ID" value="SEA60762.1"/>
    <property type="molecule type" value="Genomic_DNA"/>
</dbReference>
<keyword evidence="8 12" id="KW-1133">Transmembrane helix</keyword>
<evidence type="ECO:0000256" key="9">
    <source>
        <dbReference type="ARBA" id="ARBA00023136"/>
    </source>
</evidence>
<feature type="transmembrane region" description="Helical" evidence="12">
    <location>
        <begin position="6"/>
        <end position="21"/>
    </location>
</feature>